<accession>A0ABX2E875</accession>
<dbReference type="RefSeq" id="WP_173301889.1">
    <property type="nucleotide sequence ID" value="NZ_JABRWQ010000005.1"/>
</dbReference>
<comment type="caution">
    <text evidence="1">The sequence shown here is derived from an EMBL/GenBank/DDBJ whole genome shotgun (WGS) entry which is preliminary data.</text>
</comment>
<dbReference type="EMBL" id="JABRWQ010000005">
    <property type="protein sequence ID" value="NRD24246.1"/>
    <property type="molecule type" value="Genomic_DNA"/>
</dbReference>
<evidence type="ECO:0000313" key="2">
    <source>
        <dbReference type="Proteomes" id="UP000805085"/>
    </source>
</evidence>
<organism evidence="1 2">
    <name type="scientific">Winogradskyella litoriviva</name>
    <dbReference type="NCBI Taxonomy" id="1220182"/>
    <lineage>
        <taxon>Bacteria</taxon>
        <taxon>Pseudomonadati</taxon>
        <taxon>Bacteroidota</taxon>
        <taxon>Flavobacteriia</taxon>
        <taxon>Flavobacteriales</taxon>
        <taxon>Flavobacteriaceae</taxon>
        <taxon>Winogradskyella</taxon>
    </lineage>
</organism>
<gene>
    <name evidence="1" type="ORF">HNV10_13385</name>
</gene>
<protein>
    <recommendedName>
        <fullName evidence="3">Lipoprotein</fullName>
    </recommendedName>
</protein>
<proteinExistence type="predicted"/>
<evidence type="ECO:0000313" key="1">
    <source>
        <dbReference type="EMBL" id="NRD24246.1"/>
    </source>
</evidence>
<dbReference type="PROSITE" id="PS51257">
    <property type="entry name" value="PROKAR_LIPOPROTEIN"/>
    <property type="match status" value="1"/>
</dbReference>
<dbReference type="Proteomes" id="UP000805085">
    <property type="component" value="Unassembled WGS sequence"/>
</dbReference>
<evidence type="ECO:0008006" key="3">
    <source>
        <dbReference type="Google" id="ProtNLM"/>
    </source>
</evidence>
<keyword evidence="2" id="KW-1185">Reference proteome</keyword>
<reference evidence="1 2" key="1">
    <citation type="journal article" date="2015" name="Int. J. Syst. Evol. Microbiol.">
        <title>Winogradskyella litoriviva sp. nov., isolated from coastal seawater.</title>
        <authorList>
            <person name="Nedashkovskaya O.I."/>
            <person name="Kukhlevskiy A.D."/>
            <person name="Zhukova N.V."/>
            <person name="Kim S.J."/>
            <person name="Rhee S.K."/>
            <person name="Mikhailov V.V."/>
        </authorList>
    </citation>
    <scope>NUCLEOTIDE SEQUENCE [LARGE SCALE GENOMIC DNA]</scope>
    <source>
        <strain evidence="1 2">KMM6491</strain>
    </source>
</reference>
<name>A0ABX2E875_9FLAO</name>
<sequence length="182" mass="20882">MKIRLLFLLTLATSFYSCQEKSEFISNCECVKIDFKNGIKVTDNLDRFQATFPNKNWEPYIHTDELGNGIVGVVLDGSSFKSFGVTELTKAKNWLNKKEQQADIESKYNVIESGLTKINGIESLWNLVDFKNDSIPSLTLYISTEHPTENLFYTLNLSVSKDKYGKKELCELENIMRTFHTN</sequence>